<evidence type="ECO:0000259" key="8">
    <source>
        <dbReference type="PROSITE" id="PS50090"/>
    </source>
</evidence>
<feature type="compositionally biased region" description="Low complexity" evidence="7">
    <location>
        <begin position="938"/>
        <end position="948"/>
    </location>
</feature>
<evidence type="ECO:0000256" key="6">
    <source>
        <dbReference type="ARBA" id="ARBA00049655"/>
    </source>
</evidence>
<dbReference type="EMBL" id="JAPWTJ010000006">
    <property type="protein sequence ID" value="KAJ8985881.1"/>
    <property type="molecule type" value="Genomic_DNA"/>
</dbReference>
<feature type="domain" description="SWIRM" evidence="9">
    <location>
        <begin position="432"/>
        <end position="529"/>
    </location>
</feature>
<dbReference type="PANTHER" id="PTHR15381:SF1">
    <property type="entry name" value="CHONDROITIN SULFATE PROTEOGLYCAN 5"/>
    <property type="match status" value="1"/>
</dbReference>
<dbReference type="InterPro" id="IPR036420">
    <property type="entry name" value="BRCT_dom_sf"/>
</dbReference>
<feature type="domain" description="Chromo" evidence="11">
    <location>
        <begin position="2"/>
        <end position="299"/>
    </location>
</feature>
<keyword evidence="5" id="KW-0539">Nucleus</keyword>
<feature type="domain" description="SANT" evidence="10">
    <location>
        <begin position="608"/>
        <end position="659"/>
    </location>
</feature>
<dbReference type="Gene3D" id="3.40.50.10190">
    <property type="entry name" value="BRCT domain"/>
    <property type="match status" value="1"/>
</dbReference>
<evidence type="ECO:0000313" key="13">
    <source>
        <dbReference type="Proteomes" id="UP001162164"/>
    </source>
</evidence>
<evidence type="ECO:0000259" key="9">
    <source>
        <dbReference type="PROSITE" id="PS50934"/>
    </source>
</evidence>
<sequence>MLSIGPKMDGGPNVKYFESPETLTALEGVKQWLQKNGKKYIQNEPITNKTISTLTVQLMQFQEDFLGKNAQKPPMTRIPVSTKSWDNSHVITSVDLIKFFLDFKPGGGLCLILLAAYRFKNEHSWRRFELPSGKNVSKLERTFEMFQNMEKTLISAKLYSLPVVYIRPEIDKSVVQKLKDIVRKRNGQVVDTEETATHIIYGSVDPLKEEYGRPVLKREKMVMMHWYYFPNSFDTWVNLETAGLDSLSIDSNPSPHSGPWRVTYTWIFETDQYNEWMSEEDYEVDDTGCKKVHPRLMSVEDLMNPSEDRNKKNKGGKRKRSPSPPSKVGKRKSGRSPAVGKKTRPDDPESEDLTKDMEEPTPEPNIVEVNPAAANVQPVKKDHELQPLKGGSITDLEETEERGEDSQTGKNSDSNTQDDGQEDNVTEQTHHIIIPSYSAWFDYNSIHEVEKRALPEFFNGRNKSKTPEIYLAYRNFMVDTYRLNPTEYITSTACRRNLAGDVCAIMRVHAFLEQWGLINYQVDTDSRPTAMGPPPTSHFHILSDTPSGLQPVNPPKTPQPSAAKTLLDLDKTQDIKKVEGITEISSFGLKLDQYVKKPAVLRNKSAASLTRDWTEQETLLLLEGLEMYKDDWNKVCEHVGSRTQDECILHFLRLPIEDPYLEDSEAGGALGPLAYQPIPFSKAGNPIMSTVAFLASIVDPRVAAAAAKSAMNEFASIKDEVPAAVMDAHLKNVEASSAEGKYDPAANLALTGIAGTVPDKEEEDKIKKEDVKDGEKGPEELNKNGEGSEDKTSEKVKSDTSDSEKEEKMDTTEVKTEKIVKDSEMQSAAAAALAAAAVKAKHLAAVEERKIKSLVALLVETQMKKLEIKLRHFEELETTMEREREGLEYQRQQLITERQQFHLEQLKAAEFRARQQAHQRLQAEQGQWSTQQSAMSHSAPSTETGPSTTPTPPSPQAAAVASPQAPPHHHI</sequence>
<feature type="region of interest" description="Disordered" evidence="7">
    <location>
        <begin position="753"/>
        <end position="819"/>
    </location>
</feature>
<dbReference type="InterPro" id="IPR032451">
    <property type="entry name" value="SMARCC_C"/>
</dbReference>
<feature type="compositionally biased region" description="Basic and acidic residues" evidence="7">
    <location>
        <begin position="343"/>
        <end position="358"/>
    </location>
</feature>
<evidence type="ECO:0000259" key="10">
    <source>
        <dbReference type="PROSITE" id="PS51293"/>
    </source>
</evidence>
<dbReference type="Gene3D" id="1.10.10.10">
    <property type="entry name" value="Winged helix-like DNA-binding domain superfamily/Winged helix DNA-binding domain"/>
    <property type="match status" value="1"/>
</dbReference>
<dbReference type="PROSITE" id="PS50090">
    <property type="entry name" value="MYB_LIKE"/>
    <property type="match status" value="1"/>
</dbReference>
<dbReference type="Gene3D" id="1.10.10.60">
    <property type="entry name" value="Homeodomain-like"/>
    <property type="match status" value="1"/>
</dbReference>
<keyword evidence="4" id="KW-0804">Transcription</keyword>
<evidence type="ECO:0000256" key="1">
    <source>
        <dbReference type="ARBA" id="ARBA00004123"/>
    </source>
</evidence>
<organism evidence="12 13">
    <name type="scientific">Molorchus minor</name>
    <dbReference type="NCBI Taxonomy" id="1323400"/>
    <lineage>
        <taxon>Eukaryota</taxon>
        <taxon>Metazoa</taxon>
        <taxon>Ecdysozoa</taxon>
        <taxon>Arthropoda</taxon>
        <taxon>Hexapoda</taxon>
        <taxon>Insecta</taxon>
        <taxon>Pterygota</taxon>
        <taxon>Neoptera</taxon>
        <taxon>Endopterygota</taxon>
        <taxon>Coleoptera</taxon>
        <taxon>Polyphaga</taxon>
        <taxon>Cucujiformia</taxon>
        <taxon>Chrysomeloidea</taxon>
        <taxon>Cerambycidae</taxon>
        <taxon>Lamiinae</taxon>
        <taxon>Monochamini</taxon>
        <taxon>Molorchus</taxon>
    </lineage>
</organism>
<comment type="similarity">
    <text evidence="6">Belongs to the SMARCC family.</text>
</comment>
<feature type="compositionally biased region" description="Basic and acidic residues" evidence="7">
    <location>
        <begin position="763"/>
        <end position="819"/>
    </location>
</feature>
<comment type="subcellular location">
    <subcellularLocation>
        <location evidence="1">Nucleus</location>
    </subcellularLocation>
</comment>
<evidence type="ECO:0000313" key="12">
    <source>
        <dbReference type="EMBL" id="KAJ8985881.1"/>
    </source>
</evidence>
<keyword evidence="3" id="KW-0805">Transcription regulation</keyword>
<evidence type="ECO:0000259" key="11">
    <source>
        <dbReference type="PROSITE" id="PS52032"/>
    </source>
</evidence>
<dbReference type="PROSITE" id="PS52032">
    <property type="entry name" value="MARR_BRCT_CHROMO"/>
    <property type="match status" value="1"/>
</dbReference>
<keyword evidence="13" id="KW-1185">Reference proteome</keyword>
<dbReference type="InterPro" id="IPR032448">
    <property type="entry name" value="SWIRM-assoc"/>
</dbReference>
<name>A0ABQ9K5J4_9CUCU</name>
<dbReference type="Pfam" id="PF00249">
    <property type="entry name" value="Myb_DNA-binding"/>
    <property type="match status" value="1"/>
</dbReference>
<dbReference type="SMART" id="SM00717">
    <property type="entry name" value="SANT"/>
    <property type="match status" value="1"/>
</dbReference>
<dbReference type="PROSITE" id="PS51293">
    <property type="entry name" value="SANT"/>
    <property type="match status" value="1"/>
</dbReference>
<dbReference type="Pfam" id="PF16495">
    <property type="entry name" value="SWIRM-assoc_1"/>
    <property type="match status" value="1"/>
</dbReference>
<accession>A0ABQ9K5J4</accession>
<evidence type="ECO:0000256" key="3">
    <source>
        <dbReference type="ARBA" id="ARBA00023015"/>
    </source>
</evidence>
<dbReference type="Proteomes" id="UP001162164">
    <property type="component" value="Unassembled WGS sequence"/>
</dbReference>
<dbReference type="InterPro" id="IPR017884">
    <property type="entry name" value="SANT_dom"/>
</dbReference>
<dbReference type="InterPro" id="IPR007526">
    <property type="entry name" value="SWIRM"/>
</dbReference>
<comment type="caution">
    <text evidence="12">The sequence shown here is derived from an EMBL/GenBank/DDBJ whole genome shotgun (WGS) entry which is preliminary data.</text>
</comment>
<dbReference type="PANTHER" id="PTHR15381">
    <property type="entry name" value="CHONDROITIN SULFATE PROTEOGLYCAN 5 -RELATED"/>
    <property type="match status" value="1"/>
</dbReference>
<feature type="compositionally biased region" description="Basic residues" evidence="7">
    <location>
        <begin position="311"/>
        <end position="321"/>
    </location>
</feature>
<dbReference type="SUPFAM" id="SSF46689">
    <property type="entry name" value="Homeodomain-like"/>
    <property type="match status" value="2"/>
</dbReference>
<proteinExistence type="inferred from homology"/>
<evidence type="ECO:0008006" key="14">
    <source>
        <dbReference type="Google" id="ProtNLM"/>
    </source>
</evidence>
<feature type="domain" description="Myb-like" evidence="8">
    <location>
        <begin position="613"/>
        <end position="655"/>
    </location>
</feature>
<feature type="compositionally biased region" description="Polar residues" evidence="7">
    <location>
        <begin position="406"/>
        <end position="418"/>
    </location>
</feature>
<evidence type="ECO:0000256" key="5">
    <source>
        <dbReference type="ARBA" id="ARBA00023242"/>
    </source>
</evidence>
<dbReference type="InterPro" id="IPR009057">
    <property type="entry name" value="Homeodomain-like_sf"/>
</dbReference>
<reference evidence="12" key="1">
    <citation type="journal article" date="2023" name="Insect Mol. Biol.">
        <title>Genome sequencing provides insights into the evolution of gene families encoding plant cell wall-degrading enzymes in longhorned beetles.</title>
        <authorList>
            <person name="Shin N.R."/>
            <person name="Okamura Y."/>
            <person name="Kirsch R."/>
            <person name="Pauchet Y."/>
        </authorList>
    </citation>
    <scope>NUCLEOTIDE SEQUENCE</scope>
    <source>
        <strain evidence="12">MMC_N1</strain>
    </source>
</reference>
<evidence type="ECO:0000256" key="2">
    <source>
        <dbReference type="ARBA" id="ARBA00022853"/>
    </source>
</evidence>
<dbReference type="Pfam" id="PF04433">
    <property type="entry name" value="SWIRM"/>
    <property type="match status" value="1"/>
</dbReference>
<gene>
    <name evidence="12" type="ORF">NQ317_006255</name>
</gene>
<dbReference type="SUPFAM" id="SSF52113">
    <property type="entry name" value="BRCT domain"/>
    <property type="match status" value="1"/>
</dbReference>
<evidence type="ECO:0000256" key="4">
    <source>
        <dbReference type="ARBA" id="ARBA00023163"/>
    </source>
</evidence>
<dbReference type="Pfam" id="PF16498">
    <property type="entry name" value="SWIRM-assoc_3"/>
    <property type="match status" value="1"/>
</dbReference>
<protein>
    <recommendedName>
        <fullName evidence="14">SWI/SNF complex subunit SMARCC2</fullName>
    </recommendedName>
</protein>
<dbReference type="InterPro" id="IPR036388">
    <property type="entry name" value="WH-like_DNA-bd_sf"/>
</dbReference>
<keyword evidence="2" id="KW-0156">Chromatin regulator</keyword>
<dbReference type="InterPro" id="IPR001005">
    <property type="entry name" value="SANT/Myb"/>
</dbReference>
<dbReference type="PROSITE" id="PS50934">
    <property type="entry name" value="SWIRM"/>
    <property type="match status" value="1"/>
</dbReference>
<feature type="compositionally biased region" description="Low complexity" evidence="7">
    <location>
        <begin position="915"/>
        <end position="927"/>
    </location>
</feature>
<dbReference type="InterPro" id="IPR032450">
    <property type="entry name" value="SMARCC_N"/>
</dbReference>
<dbReference type="InterPro" id="IPR049898">
    <property type="entry name" value="MARR_BRCT_CHROMO"/>
</dbReference>
<dbReference type="Pfam" id="PF16496">
    <property type="entry name" value="SWIRM-assoc_2"/>
    <property type="match status" value="1"/>
</dbReference>
<evidence type="ECO:0000256" key="7">
    <source>
        <dbReference type="SAM" id="MobiDB-lite"/>
    </source>
</evidence>
<feature type="region of interest" description="Disordered" evidence="7">
    <location>
        <begin position="296"/>
        <end position="426"/>
    </location>
</feature>
<feature type="region of interest" description="Disordered" evidence="7">
    <location>
        <begin position="915"/>
        <end position="971"/>
    </location>
</feature>